<dbReference type="KEGG" id="hcv:FTV88_1902"/>
<name>A0A5Q2N6U7_9FIRM</name>
<accession>A0A5Q2N6U7</accession>
<keyword evidence="3" id="KW-1185">Reference proteome</keyword>
<dbReference type="SUPFAM" id="SSF55383">
    <property type="entry name" value="Copper amine oxidase, domain N"/>
    <property type="match status" value="1"/>
</dbReference>
<evidence type="ECO:0000313" key="2">
    <source>
        <dbReference type="EMBL" id="QGG48000.1"/>
    </source>
</evidence>
<dbReference type="OrthoDB" id="2082094at2"/>
<protein>
    <submittedName>
        <fullName evidence="2">Copper amine oxidase N-terminal domain-containing protein</fullName>
    </submittedName>
</protein>
<organism evidence="2 3">
    <name type="scientific">Heliorestis convoluta</name>
    <dbReference type="NCBI Taxonomy" id="356322"/>
    <lineage>
        <taxon>Bacteria</taxon>
        <taxon>Bacillati</taxon>
        <taxon>Bacillota</taxon>
        <taxon>Clostridia</taxon>
        <taxon>Eubacteriales</taxon>
        <taxon>Heliobacteriaceae</taxon>
        <taxon>Heliorestis</taxon>
    </lineage>
</organism>
<proteinExistence type="predicted"/>
<dbReference type="InterPro" id="IPR036582">
    <property type="entry name" value="Mao_N_sf"/>
</dbReference>
<dbReference type="AlphaFoldDB" id="A0A5Q2N6U7"/>
<feature type="domain" description="Copper amine oxidase-like N-terminal" evidence="1">
    <location>
        <begin position="34"/>
        <end position="83"/>
    </location>
</feature>
<dbReference type="Gene3D" id="3.30.457.10">
    <property type="entry name" value="Copper amine oxidase-like, N-terminal domain"/>
    <property type="match status" value="1"/>
</dbReference>
<evidence type="ECO:0000313" key="3">
    <source>
        <dbReference type="Proteomes" id="UP000366051"/>
    </source>
</evidence>
<dbReference type="RefSeq" id="WP_153725275.1">
    <property type="nucleotide sequence ID" value="NZ_CP045875.1"/>
</dbReference>
<evidence type="ECO:0000259" key="1">
    <source>
        <dbReference type="Pfam" id="PF07833"/>
    </source>
</evidence>
<dbReference type="EMBL" id="CP045875">
    <property type="protein sequence ID" value="QGG48000.1"/>
    <property type="molecule type" value="Genomic_DNA"/>
</dbReference>
<gene>
    <name evidence="2" type="ORF">FTV88_1902</name>
</gene>
<dbReference type="Proteomes" id="UP000366051">
    <property type="component" value="Chromosome"/>
</dbReference>
<reference evidence="3" key="1">
    <citation type="submission" date="2019-11" db="EMBL/GenBank/DDBJ databases">
        <title>Genome sequence of Heliorestis convoluta strain HH, an alkaliphilic and minimalistic phototrophic bacterium from a soda lake in Egypt.</title>
        <authorList>
            <person name="Dewey E.D."/>
            <person name="Stokes L.M."/>
            <person name="Burchell B.M."/>
            <person name="Shaffer K.N."/>
            <person name="Huntington A.M."/>
            <person name="Baker J.M."/>
            <person name="Nadendla S."/>
            <person name="Giglio M.G."/>
            <person name="Touchman J.W."/>
            <person name="Blankenship R.E."/>
            <person name="Madigan M.T."/>
            <person name="Sattley W.M."/>
        </authorList>
    </citation>
    <scope>NUCLEOTIDE SEQUENCE [LARGE SCALE GENOMIC DNA]</scope>
    <source>
        <strain evidence="3">HH</strain>
    </source>
</reference>
<sequence>MLKSRIFYLILGILIGSMLFATVTMAAPQIRLIVNGTDITDQFDYKPMLINERTYVPARPLAEALGATVTWDSSRNAVIVNTGAYQQPNETASSNQFTGIWSYENEEQGWGLALDISRFEDTILGNHAAYAYFGNRLDIGYDVSIYGDFVSSNQVVVLWDSGYGDVSGTATLTFNNDGSLYWEINDVFQTGDFSEYYIPQKALLIRN</sequence>
<dbReference type="Pfam" id="PF07833">
    <property type="entry name" value="Cu_amine_oxidN1"/>
    <property type="match status" value="1"/>
</dbReference>
<dbReference type="InterPro" id="IPR012854">
    <property type="entry name" value="Cu_amine_oxidase-like_N"/>
</dbReference>